<keyword evidence="1" id="KW-0472">Membrane</keyword>
<proteinExistence type="predicted"/>
<reference evidence="3" key="1">
    <citation type="journal article" date="2012" name="Nat. Genet.">
        <title>Lifestyle transitions in plant pathogenic Colletotrichum fungi deciphered by genome and transcriptome analyses.</title>
        <authorList>
            <person name="O'Connell R.J."/>
            <person name="Thon M.R."/>
            <person name="Hacquard S."/>
            <person name="Amyotte S.G."/>
            <person name="Kleemann J."/>
            <person name="Torres M.F."/>
            <person name="Damm U."/>
            <person name="Buiate E.A."/>
            <person name="Epstein L."/>
            <person name="Alkan N."/>
            <person name="Altmueller J."/>
            <person name="Alvarado-Balderrama L."/>
            <person name="Bauser C.A."/>
            <person name="Becker C."/>
            <person name="Birren B.W."/>
            <person name="Chen Z."/>
            <person name="Choi J."/>
            <person name="Crouch J.A."/>
            <person name="Duvick J.P."/>
            <person name="Farman M.A."/>
            <person name="Gan P."/>
            <person name="Heiman D."/>
            <person name="Henrissat B."/>
            <person name="Howard R.J."/>
            <person name="Kabbage M."/>
            <person name="Koch C."/>
            <person name="Kracher B."/>
            <person name="Kubo Y."/>
            <person name="Law A.D."/>
            <person name="Lebrun M.-H."/>
            <person name="Lee Y.-H."/>
            <person name="Miyara I."/>
            <person name="Moore N."/>
            <person name="Neumann U."/>
            <person name="Nordstroem K."/>
            <person name="Panaccione D.G."/>
            <person name="Panstruga R."/>
            <person name="Place M."/>
            <person name="Proctor R.H."/>
            <person name="Prusky D."/>
            <person name="Rech G."/>
            <person name="Reinhardt R."/>
            <person name="Rollins J.A."/>
            <person name="Rounsley S."/>
            <person name="Schardl C.L."/>
            <person name="Schwartz D.C."/>
            <person name="Shenoy N."/>
            <person name="Shirasu K."/>
            <person name="Sikhakolli U.R."/>
            <person name="Stueber K."/>
            <person name="Sukno S.A."/>
            <person name="Sweigard J.A."/>
            <person name="Takano Y."/>
            <person name="Takahara H."/>
            <person name="Trail F."/>
            <person name="van der Does H.C."/>
            <person name="Voll L.M."/>
            <person name="Will I."/>
            <person name="Young S."/>
            <person name="Zeng Q."/>
            <person name="Zhang J."/>
            <person name="Zhou S."/>
            <person name="Dickman M.B."/>
            <person name="Schulze-Lefert P."/>
            <person name="Ver Loren van Themaat E."/>
            <person name="Ma L.-J."/>
            <person name="Vaillancourt L.J."/>
        </authorList>
    </citation>
    <scope>NUCLEOTIDE SEQUENCE [LARGE SCALE GENOMIC DNA]</scope>
    <source>
        <strain evidence="3">IMI 349063</strain>
    </source>
</reference>
<evidence type="ECO:0000256" key="1">
    <source>
        <dbReference type="SAM" id="Phobius"/>
    </source>
</evidence>
<name>H1VSJ8_COLHI</name>
<accession>H1VSJ8</accession>
<dbReference type="EMBL" id="CACQ02005925">
    <property type="protein sequence ID" value="CCF43206.1"/>
    <property type="molecule type" value="Genomic_DNA"/>
</dbReference>
<protein>
    <submittedName>
        <fullName evidence="2">Uncharacterized protein</fullName>
    </submittedName>
</protein>
<keyword evidence="1" id="KW-0812">Transmembrane</keyword>
<dbReference type="AlphaFoldDB" id="H1VSJ8"/>
<gene>
    <name evidence="2" type="ORF">CH063_12970</name>
</gene>
<organism evidence="2 3">
    <name type="scientific">Colletotrichum higginsianum (strain IMI 349063)</name>
    <name type="common">Crucifer anthracnose fungus</name>
    <dbReference type="NCBI Taxonomy" id="759273"/>
    <lineage>
        <taxon>Eukaryota</taxon>
        <taxon>Fungi</taxon>
        <taxon>Dikarya</taxon>
        <taxon>Ascomycota</taxon>
        <taxon>Pezizomycotina</taxon>
        <taxon>Sordariomycetes</taxon>
        <taxon>Hypocreomycetidae</taxon>
        <taxon>Glomerellales</taxon>
        <taxon>Glomerellaceae</taxon>
        <taxon>Colletotrichum</taxon>
        <taxon>Colletotrichum destructivum species complex</taxon>
    </lineage>
</organism>
<evidence type="ECO:0000313" key="3">
    <source>
        <dbReference type="Proteomes" id="UP000007174"/>
    </source>
</evidence>
<dbReference type="HOGENOM" id="CLU_1844951_0_0_1"/>
<sequence length="139" mass="15910">MRLNDRRTQHTPQGTFRKDITAFWRGSWEIKLHANTITMSARRVLFSIASFRLHFVFTLILLPVVLLSPKFTTASVTCRSGITTRSGARPHFVSSQLLPVLLVRMQALGIRRPSQRRPPRGTSPVRLFHLHDVCEFCVS</sequence>
<dbReference type="Proteomes" id="UP000007174">
    <property type="component" value="Unassembled WGS sequence"/>
</dbReference>
<keyword evidence="1" id="KW-1133">Transmembrane helix</keyword>
<feature type="transmembrane region" description="Helical" evidence="1">
    <location>
        <begin position="44"/>
        <end position="66"/>
    </location>
</feature>
<evidence type="ECO:0000313" key="2">
    <source>
        <dbReference type="EMBL" id="CCF43206.1"/>
    </source>
</evidence>